<keyword evidence="3" id="KW-0441">Lipid A biosynthesis</keyword>
<dbReference type="EC" id="2.3.1.129" evidence="9"/>
<dbReference type="PANTHER" id="PTHR43480">
    <property type="entry name" value="ACYL-[ACYL-CARRIER-PROTEIN]--UDP-N-ACETYLGLUCOSAMINE O-ACYLTRANSFERASE"/>
    <property type="match status" value="1"/>
</dbReference>
<protein>
    <submittedName>
        <fullName evidence="9">Acyl-ACP--UDP-N-acetylglucosamine O-acyltransferase</fullName>
        <ecNumber evidence="9">2.3.1.129</ecNumber>
    </submittedName>
</protein>
<dbReference type="GO" id="GO:0016020">
    <property type="term" value="C:membrane"/>
    <property type="evidence" value="ECO:0007669"/>
    <property type="project" value="GOC"/>
</dbReference>
<dbReference type="Gene3D" id="2.160.10.10">
    <property type="entry name" value="Hexapeptide repeat proteins"/>
    <property type="match status" value="1"/>
</dbReference>
<organism evidence="9 10">
    <name type="scientific">Leptonema illini</name>
    <dbReference type="NCBI Taxonomy" id="183"/>
    <lineage>
        <taxon>Bacteria</taxon>
        <taxon>Pseudomonadati</taxon>
        <taxon>Spirochaetota</taxon>
        <taxon>Spirochaetia</taxon>
        <taxon>Leptospirales</taxon>
        <taxon>Leptospiraceae</taxon>
        <taxon>Leptonema</taxon>
    </lineage>
</organism>
<evidence type="ECO:0000256" key="2">
    <source>
        <dbReference type="ARBA" id="ARBA00022516"/>
    </source>
</evidence>
<dbReference type="Proteomes" id="UP000460298">
    <property type="component" value="Unassembled WGS sequence"/>
</dbReference>
<dbReference type="PIRSF" id="PIRSF000456">
    <property type="entry name" value="UDP-GlcNAc_acltr"/>
    <property type="match status" value="1"/>
</dbReference>
<dbReference type="InterPro" id="IPR010137">
    <property type="entry name" value="Lipid_A_LpxA"/>
</dbReference>
<dbReference type="GO" id="GO:0008780">
    <property type="term" value="F:acyl-[acyl-carrier-protein]-UDP-N-acetylglucosamine O-acyltransferase activity"/>
    <property type="evidence" value="ECO:0007669"/>
    <property type="project" value="UniProtKB-EC"/>
</dbReference>
<dbReference type="PROSITE" id="PS00101">
    <property type="entry name" value="HEXAPEP_TRANSFERASES"/>
    <property type="match status" value="1"/>
</dbReference>
<dbReference type="AlphaFoldDB" id="A0A833H291"/>
<dbReference type="InterPro" id="IPR001451">
    <property type="entry name" value="Hexapep"/>
</dbReference>
<dbReference type="CDD" id="cd03351">
    <property type="entry name" value="LbH_UDP-GlcNAc_AT"/>
    <property type="match status" value="1"/>
</dbReference>
<dbReference type="EMBL" id="WBUI01000007">
    <property type="protein sequence ID" value="KAB2932964.1"/>
    <property type="molecule type" value="Genomic_DNA"/>
</dbReference>
<comment type="caution">
    <text evidence="9">The sequence shown here is derived from an EMBL/GenBank/DDBJ whole genome shotgun (WGS) entry which is preliminary data.</text>
</comment>
<evidence type="ECO:0000256" key="3">
    <source>
        <dbReference type="ARBA" id="ARBA00022556"/>
    </source>
</evidence>
<dbReference type="NCBIfam" id="TIGR01852">
    <property type="entry name" value="lipid_A_lpxA"/>
    <property type="match status" value="1"/>
</dbReference>
<keyword evidence="2" id="KW-0444">Lipid biosynthesis</keyword>
<reference evidence="9 10" key="1">
    <citation type="submission" date="2019-10" db="EMBL/GenBank/DDBJ databases">
        <title>Extracellular Electron Transfer in a Candidatus Methanoperedens spp. Enrichment Culture.</title>
        <authorList>
            <person name="Berger S."/>
            <person name="Rangel Shaw D."/>
            <person name="Berben T."/>
            <person name="In 'T Zandt M."/>
            <person name="Frank J."/>
            <person name="Reimann J."/>
            <person name="Jetten M.S.M."/>
            <person name="Welte C.U."/>
        </authorList>
    </citation>
    <scope>NUCLEOTIDE SEQUENCE [LARGE SCALE GENOMIC DNA]</scope>
    <source>
        <strain evidence="9">SB12</strain>
    </source>
</reference>
<evidence type="ECO:0000256" key="4">
    <source>
        <dbReference type="ARBA" id="ARBA00022679"/>
    </source>
</evidence>
<dbReference type="InterPro" id="IPR011004">
    <property type="entry name" value="Trimer_LpxA-like_sf"/>
</dbReference>
<dbReference type="NCBIfam" id="NF003657">
    <property type="entry name" value="PRK05289.1"/>
    <property type="match status" value="1"/>
</dbReference>
<dbReference type="InterPro" id="IPR018357">
    <property type="entry name" value="Hexapep_transf_CS"/>
</dbReference>
<dbReference type="InterPro" id="IPR037157">
    <property type="entry name" value="Acetyltransf_C_sf"/>
</dbReference>
<dbReference type="Pfam" id="PF00132">
    <property type="entry name" value="Hexapep"/>
    <property type="match status" value="1"/>
</dbReference>
<proteinExistence type="predicted"/>
<evidence type="ECO:0000313" key="9">
    <source>
        <dbReference type="EMBL" id="KAB2932964.1"/>
    </source>
</evidence>
<evidence type="ECO:0000259" key="8">
    <source>
        <dbReference type="Pfam" id="PF13720"/>
    </source>
</evidence>
<keyword evidence="4 9" id="KW-0808">Transferase</keyword>
<accession>A0A833H291</accession>
<evidence type="ECO:0000256" key="5">
    <source>
        <dbReference type="ARBA" id="ARBA00022737"/>
    </source>
</evidence>
<sequence length="276" mass="29672">MASDRTCLPAPPKEILLMHHPTAIIHPGAKIADGVKIGAYTIIADDVEIGEGTEIGNHVNIHSGVRLGKGNVVCAGAHLGGDPQDLGFDRSVRTFTIIGDNNTFRENTNIHRGSLPERPTRIGNGNYLMGTVHLGHDCVVGDNNIFTQGCVLAGHVHVGNKAFISGLVAVHQFCQIGDYAILGGCSKIVKDIIPYSMADGNPSVITGLNAVGLKRAGFSEEQKRAIKNAYKTLFLRGLNIQRGLEELKQLPATEEVTNIIQFIERSKRGILTNREG</sequence>
<evidence type="ECO:0000313" key="10">
    <source>
        <dbReference type="Proteomes" id="UP000460298"/>
    </source>
</evidence>
<dbReference type="SUPFAM" id="SSF51161">
    <property type="entry name" value="Trimeric LpxA-like enzymes"/>
    <property type="match status" value="1"/>
</dbReference>
<keyword evidence="6" id="KW-0443">Lipid metabolism</keyword>
<dbReference type="PANTHER" id="PTHR43480:SF1">
    <property type="entry name" value="ACYL-[ACYL-CARRIER-PROTEIN]--UDP-N-ACETYLGLUCOSAMINE O-ACYLTRANSFERASE, MITOCHONDRIAL-RELATED"/>
    <property type="match status" value="1"/>
</dbReference>
<evidence type="ECO:0000256" key="7">
    <source>
        <dbReference type="ARBA" id="ARBA00023315"/>
    </source>
</evidence>
<keyword evidence="7 9" id="KW-0012">Acyltransferase</keyword>
<dbReference type="GO" id="GO:0009245">
    <property type="term" value="P:lipid A biosynthetic process"/>
    <property type="evidence" value="ECO:0007669"/>
    <property type="project" value="UniProtKB-KW"/>
</dbReference>
<dbReference type="Gene3D" id="1.20.1180.10">
    <property type="entry name" value="Udp N-acetylglucosamine O-acyltransferase, C-terminal domain"/>
    <property type="match status" value="1"/>
</dbReference>
<dbReference type="Pfam" id="PF13720">
    <property type="entry name" value="Acetyltransf_11"/>
    <property type="match status" value="1"/>
</dbReference>
<keyword evidence="1" id="KW-0963">Cytoplasm</keyword>
<gene>
    <name evidence="9" type="primary">lpxA</name>
    <name evidence="9" type="ORF">F9K24_08850</name>
</gene>
<name>A0A833H291_9LEPT</name>
<feature type="domain" description="UDP N-acetylglucosamine O-acyltransferase C-terminal" evidence="8">
    <location>
        <begin position="191"/>
        <end position="270"/>
    </location>
</feature>
<evidence type="ECO:0000256" key="1">
    <source>
        <dbReference type="ARBA" id="ARBA00022490"/>
    </source>
</evidence>
<evidence type="ECO:0000256" key="6">
    <source>
        <dbReference type="ARBA" id="ARBA00023098"/>
    </source>
</evidence>
<keyword evidence="5" id="KW-0677">Repeat</keyword>
<dbReference type="InterPro" id="IPR029098">
    <property type="entry name" value="Acetyltransf_C"/>
</dbReference>